<reference evidence="3" key="1">
    <citation type="submission" date="2020-06" db="EMBL/GenBank/DDBJ databases">
        <authorList>
            <person name="Li T."/>
            <person name="Hu X."/>
            <person name="Zhang T."/>
            <person name="Song X."/>
            <person name="Zhang H."/>
            <person name="Dai N."/>
            <person name="Sheng W."/>
            <person name="Hou X."/>
            <person name="Wei L."/>
        </authorList>
    </citation>
    <scope>NUCLEOTIDE SEQUENCE</scope>
    <source>
        <strain evidence="3">G02</strain>
        <tissue evidence="3">Leaf</tissue>
    </source>
</reference>
<accession>A0AAW2QFQ3</accession>
<name>A0AAW2QFQ3_SESRA</name>
<evidence type="ECO:0008006" key="4">
    <source>
        <dbReference type="Google" id="ProtNLM"/>
    </source>
</evidence>
<evidence type="ECO:0000256" key="1">
    <source>
        <dbReference type="SAM" id="MobiDB-lite"/>
    </source>
</evidence>
<evidence type="ECO:0000256" key="2">
    <source>
        <dbReference type="SAM" id="SignalP"/>
    </source>
</evidence>
<evidence type="ECO:0000313" key="3">
    <source>
        <dbReference type="EMBL" id="KAL0366585.1"/>
    </source>
</evidence>
<comment type="caution">
    <text evidence="3">The sequence shown here is derived from an EMBL/GenBank/DDBJ whole genome shotgun (WGS) entry which is preliminary data.</text>
</comment>
<proteinExistence type="predicted"/>
<sequence>MLCLVSYVLLLFLLNLPLHLEQPPYPQPWQCVAGVDPFPEAKGVEVVAPITLLTLATVPIMVELIMSSRNVGSNMANQNGLIRLTVVVSMQHWSLLQINQKMLPQVVRNMNSYSIVLLLTLLPRPQPPLRVLLLHLTMSLGCYIQMLHIFSIHCLLLTKLFPYHSTPSFPLPVPALSIPPDTEKPIQPLQVYFRRTRSTTTTPTDPPSLPPAAAPGTPSATLTNDLPIALCKGKMSYTAHPLAQSLSYQYLSPNYRAFSAYLSSVYIPNTYCEALWHPTWKMAIDEDMSTLVSKGTWKLVEPPPNTDIVACRWVFTLKFWADGTLERYKAHLVAEAFT</sequence>
<dbReference type="AlphaFoldDB" id="A0AAW2QFQ3"/>
<feature type="compositionally biased region" description="Pro residues" evidence="1">
    <location>
        <begin position="204"/>
        <end position="213"/>
    </location>
</feature>
<feature type="chain" id="PRO_5043598648" description="Mitochondrial protein" evidence="2">
    <location>
        <begin position="22"/>
        <end position="338"/>
    </location>
</feature>
<dbReference type="EMBL" id="JACGWJ010000015">
    <property type="protein sequence ID" value="KAL0366585.1"/>
    <property type="molecule type" value="Genomic_DNA"/>
</dbReference>
<feature type="signal peptide" evidence="2">
    <location>
        <begin position="1"/>
        <end position="21"/>
    </location>
</feature>
<gene>
    <name evidence="3" type="ORF">Sradi_3548600</name>
</gene>
<keyword evidence="2" id="KW-0732">Signal</keyword>
<feature type="region of interest" description="Disordered" evidence="1">
    <location>
        <begin position="198"/>
        <end position="218"/>
    </location>
</feature>
<organism evidence="3">
    <name type="scientific">Sesamum radiatum</name>
    <name type="common">Black benniseed</name>
    <dbReference type="NCBI Taxonomy" id="300843"/>
    <lineage>
        <taxon>Eukaryota</taxon>
        <taxon>Viridiplantae</taxon>
        <taxon>Streptophyta</taxon>
        <taxon>Embryophyta</taxon>
        <taxon>Tracheophyta</taxon>
        <taxon>Spermatophyta</taxon>
        <taxon>Magnoliopsida</taxon>
        <taxon>eudicotyledons</taxon>
        <taxon>Gunneridae</taxon>
        <taxon>Pentapetalae</taxon>
        <taxon>asterids</taxon>
        <taxon>lamiids</taxon>
        <taxon>Lamiales</taxon>
        <taxon>Pedaliaceae</taxon>
        <taxon>Sesamum</taxon>
    </lineage>
</organism>
<protein>
    <recommendedName>
        <fullName evidence="4">Mitochondrial protein</fullName>
    </recommendedName>
</protein>
<reference evidence="3" key="2">
    <citation type="journal article" date="2024" name="Plant">
        <title>Genomic evolution and insights into agronomic trait innovations of Sesamum species.</title>
        <authorList>
            <person name="Miao H."/>
            <person name="Wang L."/>
            <person name="Qu L."/>
            <person name="Liu H."/>
            <person name="Sun Y."/>
            <person name="Le M."/>
            <person name="Wang Q."/>
            <person name="Wei S."/>
            <person name="Zheng Y."/>
            <person name="Lin W."/>
            <person name="Duan Y."/>
            <person name="Cao H."/>
            <person name="Xiong S."/>
            <person name="Wang X."/>
            <person name="Wei L."/>
            <person name="Li C."/>
            <person name="Ma Q."/>
            <person name="Ju M."/>
            <person name="Zhao R."/>
            <person name="Li G."/>
            <person name="Mu C."/>
            <person name="Tian Q."/>
            <person name="Mei H."/>
            <person name="Zhang T."/>
            <person name="Gao T."/>
            <person name="Zhang H."/>
        </authorList>
    </citation>
    <scope>NUCLEOTIDE SEQUENCE</scope>
    <source>
        <strain evidence="3">G02</strain>
    </source>
</reference>